<sequence>MPSLTSPATAGPTATPARTTATAATAATARRPMARRLVAVCGALLAALLCALSVGASSASAHAALTSTDPEDGSVVQTVPRAVTLTFSEGVLLSGDSVRVLDPGGKRVDTGKTAHVGGKSSTAAAGLHAGLPDGTYTVAWKAVSEDSHPVSGAFTFSIGAPSKTKAKVPTGGASDSTVSALYGIGRYAAYGGFAALVGGSVFAGLCRSSRPVRKITVGGWVTLFTSSLVLLLLRGPYTGGEGLGGVLDLGRLGDVLSTKPGAALLSRLLLLGAAAVFLAVLFGSYTRRAADPEADPRRRQDLAFGLGFGGTVMSVGLAATWAMAEHASVGLQRQLAMPVDVIHLIAVGVWLGGLASLAVTLRAGEPIEPAAVRRFSRLAFGSVVALVVTGLYQSWRQVGSWGALTDTEYGRWLLVKVGLVAVLVGIAAVSRRWTGRLDGATGTTAGASSTTASGIAAEAGSEAGSDTPSEPETPSETENAAEAEGEPENATGTKDAVKSARPVRTSATGTAADAPADAGTEPGEESGAGPGDSAGSGTADDDPVRAAQLARQRAARNRTATLRKRDADPVRSGLRRSVLAETIVAVVLLAVATVLSATQPGRAETGRTAAATNPGDRLNVDPVSVLIPYDTGPKSGRGKAVVMIEPALPGDNALHVFTTDLADRPVDVPEVKVSLTLGQKGIGPLRVPLEHLSTGHWSARTVQLPMAGTWQLSLTVRTSDIDQVTETRNVKVAQ</sequence>
<feature type="transmembrane region" description="Helical" evidence="10">
    <location>
        <begin position="341"/>
        <end position="363"/>
    </location>
</feature>
<keyword evidence="5" id="KW-0732">Signal</keyword>
<dbReference type="Gene3D" id="2.60.40.1220">
    <property type="match status" value="1"/>
</dbReference>
<dbReference type="Pfam" id="PF05425">
    <property type="entry name" value="CopD"/>
    <property type="match status" value="1"/>
</dbReference>
<feature type="compositionally biased region" description="Low complexity" evidence="9">
    <location>
        <begin position="439"/>
        <end position="472"/>
    </location>
</feature>
<feature type="transmembrane region" description="Helical" evidence="10">
    <location>
        <begin position="578"/>
        <end position="597"/>
    </location>
</feature>
<dbReference type="InterPro" id="IPR032694">
    <property type="entry name" value="CopC/D"/>
</dbReference>
<feature type="transmembrane region" description="Helical" evidence="10">
    <location>
        <begin position="302"/>
        <end position="321"/>
    </location>
</feature>
<feature type="region of interest" description="Disordered" evidence="9">
    <location>
        <begin position="1"/>
        <end position="28"/>
    </location>
</feature>
<dbReference type="InterPro" id="IPR014755">
    <property type="entry name" value="Cu-Rt/internalin_Ig-like"/>
</dbReference>
<evidence type="ECO:0000256" key="7">
    <source>
        <dbReference type="ARBA" id="ARBA00023008"/>
    </source>
</evidence>
<protein>
    <recommendedName>
        <fullName evidence="15">Integral membrane protein</fullName>
    </recommendedName>
</protein>
<feature type="domain" description="CopC" evidence="11">
    <location>
        <begin position="62"/>
        <end position="158"/>
    </location>
</feature>
<dbReference type="SUPFAM" id="SSF81296">
    <property type="entry name" value="E set domains"/>
    <property type="match status" value="1"/>
</dbReference>
<feature type="compositionally biased region" description="Low complexity" evidence="9">
    <location>
        <begin position="7"/>
        <end position="28"/>
    </location>
</feature>
<dbReference type="PANTHER" id="PTHR34820:SF4">
    <property type="entry name" value="INNER MEMBRANE PROTEIN YEBZ"/>
    <property type="match status" value="1"/>
</dbReference>
<dbReference type="Proteomes" id="UP001054854">
    <property type="component" value="Unassembled WGS sequence"/>
</dbReference>
<keyword evidence="14" id="KW-1185">Reference proteome</keyword>
<feature type="compositionally biased region" description="Low complexity" evidence="9">
    <location>
        <begin position="507"/>
        <end position="525"/>
    </location>
</feature>
<feature type="compositionally biased region" description="Acidic residues" evidence="9">
    <location>
        <begin position="473"/>
        <end position="487"/>
    </location>
</feature>
<gene>
    <name evidence="13" type="ORF">TPA0910_43040</name>
</gene>
<dbReference type="EMBL" id="BNEK01000005">
    <property type="protein sequence ID" value="GHJ29871.1"/>
    <property type="molecule type" value="Genomic_DNA"/>
</dbReference>
<dbReference type="RefSeq" id="WP_236257885.1">
    <property type="nucleotide sequence ID" value="NZ_BNEK01000005.1"/>
</dbReference>
<keyword evidence="7" id="KW-0186">Copper</keyword>
<evidence type="ECO:0008006" key="15">
    <source>
        <dbReference type="Google" id="ProtNLM"/>
    </source>
</evidence>
<feature type="transmembrane region" description="Helical" evidence="10">
    <location>
        <begin position="262"/>
        <end position="282"/>
    </location>
</feature>
<evidence type="ECO:0000259" key="12">
    <source>
        <dbReference type="Pfam" id="PF05425"/>
    </source>
</evidence>
<feature type="transmembrane region" description="Helical" evidence="10">
    <location>
        <begin position="187"/>
        <end position="205"/>
    </location>
</feature>
<keyword evidence="2" id="KW-1003">Cell membrane</keyword>
<organism evidence="13 14">
    <name type="scientific">Streptomyces hygroscopicus</name>
    <dbReference type="NCBI Taxonomy" id="1912"/>
    <lineage>
        <taxon>Bacteria</taxon>
        <taxon>Bacillati</taxon>
        <taxon>Actinomycetota</taxon>
        <taxon>Actinomycetes</taxon>
        <taxon>Kitasatosporales</taxon>
        <taxon>Streptomycetaceae</taxon>
        <taxon>Streptomyces</taxon>
        <taxon>Streptomyces violaceusniger group</taxon>
    </lineage>
</organism>
<keyword evidence="8 10" id="KW-0472">Membrane</keyword>
<evidence type="ECO:0000256" key="3">
    <source>
        <dbReference type="ARBA" id="ARBA00022692"/>
    </source>
</evidence>
<feature type="transmembrane region" description="Helical" evidence="10">
    <location>
        <begin position="375"/>
        <end position="392"/>
    </location>
</feature>
<evidence type="ECO:0000256" key="10">
    <source>
        <dbReference type="SAM" id="Phobius"/>
    </source>
</evidence>
<name>A0ABQ3U3P1_STRHY</name>
<evidence type="ECO:0000256" key="2">
    <source>
        <dbReference type="ARBA" id="ARBA00022475"/>
    </source>
</evidence>
<dbReference type="InterPro" id="IPR014756">
    <property type="entry name" value="Ig_E-set"/>
</dbReference>
<proteinExistence type="predicted"/>
<feature type="domain" description="Copper resistance protein D" evidence="12">
    <location>
        <begin position="370"/>
        <end position="451"/>
    </location>
</feature>
<keyword evidence="6 10" id="KW-1133">Transmembrane helix</keyword>
<dbReference type="PANTHER" id="PTHR34820">
    <property type="entry name" value="INNER MEMBRANE PROTEIN YEBZ"/>
    <property type="match status" value="1"/>
</dbReference>
<evidence type="ECO:0000256" key="5">
    <source>
        <dbReference type="ARBA" id="ARBA00022729"/>
    </source>
</evidence>
<evidence type="ECO:0000256" key="1">
    <source>
        <dbReference type="ARBA" id="ARBA00004651"/>
    </source>
</evidence>
<comment type="subcellular location">
    <subcellularLocation>
        <location evidence="1">Cell membrane</location>
        <topology evidence="1">Multi-pass membrane protein</topology>
    </subcellularLocation>
</comment>
<evidence type="ECO:0000313" key="14">
    <source>
        <dbReference type="Proteomes" id="UP001054854"/>
    </source>
</evidence>
<feature type="region of interest" description="Disordered" evidence="9">
    <location>
        <begin position="437"/>
        <end position="572"/>
    </location>
</feature>
<feature type="compositionally biased region" description="Low complexity" evidence="9">
    <location>
        <begin position="545"/>
        <end position="560"/>
    </location>
</feature>
<evidence type="ECO:0000313" key="13">
    <source>
        <dbReference type="EMBL" id="GHJ29871.1"/>
    </source>
</evidence>
<evidence type="ECO:0000256" key="8">
    <source>
        <dbReference type="ARBA" id="ARBA00023136"/>
    </source>
</evidence>
<evidence type="ECO:0000256" key="4">
    <source>
        <dbReference type="ARBA" id="ARBA00022723"/>
    </source>
</evidence>
<reference evidence="13" key="1">
    <citation type="submission" date="2024-05" db="EMBL/GenBank/DDBJ databases">
        <title>Whole genome shotgun sequence of Streptomyces hygroscopicus NBRC 113678.</title>
        <authorList>
            <person name="Komaki H."/>
            <person name="Tamura T."/>
        </authorList>
    </citation>
    <scope>NUCLEOTIDE SEQUENCE</scope>
    <source>
        <strain evidence="13">N11-34</strain>
    </source>
</reference>
<evidence type="ECO:0000256" key="6">
    <source>
        <dbReference type="ARBA" id="ARBA00022989"/>
    </source>
</evidence>
<keyword evidence="3 10" id="KW-0812">Transmembrane</keyword>
<evidence type="ECO:0000256" key="9">
    <source>
        <dbReference type="SAM" id="MobiDB-lite"/>
    </source>
</evidence>
<accession>A0ABQ3U3P1</accession>
<evidence type="ECO:0000259" key="11">
    <source>
        <dbReference type="Pfam" id="PF04234"/>
    </source>
</evidence>
<feature type="transmembrane region" description="Helical" evidence="10">
    <location>
        <begin position="217"/>
        <end position="237"/>
    </location>
</feature>
<feature type="transmembrane region" description="Helical" evidence="10">
    <location>
        <begin position="412"/>
        <end position="429"/>
    </location>
</feature>
<comment type="caution">
    <text evidence="13">The sequence shown here is derived from an EMBL/GenBank/DDBJ whole genome shotgun (WGS) entry which is preliminary data.</text>
</comment>
<dbReference type="Pfam" id="PF04234">
    <property type="entry name" value="CopC"/>
    <property type="match status" value="1"/>
</dbReference>
<dbReference type="InterPro" id="IPR007348">
    <property type="entry name" value="CopC_dom"/>
</dbReference>
<dbReference type="InterPro" id="IPR008457">
    <property type="entry name" value="Cu-R_CopD_dom"/>
</dbReference>
<keyword evidence="4" id="KW-0479">Metal-binding</keyword>